<comment type="caution">
    <text evidence="2">The sequence shown here is derived from an EMBL/GenBank/DDBJ whole genome shotgun (WGS) entry which is preliminary data.</text>
</comment>
<dbReference type="AlphaFoldDB" id="A0A5B2VZJ8"/>
<dbReference type="RefSeq" id="WP_149815149.1">
    <property type="nucleotide sequence ID" value="NZ_VUOA01000003.1"/>
</dbReference>
<dbReference type="InterPro" id="IPR038071">
    <property type="entry name" value="UROD/MetE-like_sf"/>
</dbReference>
<dbReference type="Gene3D" id="3.20.20.210">
    <property type="match status" value="1"/>
</dbReference>
<name>A0A5B2VZJ8_9HYPH</name>
<sequence length="381" mass="41776">MSRIRTTHVGSLPRSQAVADCLFAREKGLPMDAAAYDAIMADATAAIVRRQRETGIDIPSDGETSKISYATYIQDRLTGFAGDSPRSPPADLADYPGFMERLARAGGTPTYRRPRCVGPIAVKDLEPLRKDIAALRRGADSAGYADAFMNSASPGVIALFQPSDHHAHLDDYLSDLAEGMRAEYEGIVEAGLILQIDAPDLGLGRHMMYRDLSEDDFVRRAEIHVEVLNHALRNVPGDRVRIHVCWGNYEGPHTRDIALERVLPVLLKAKPRGLLFEASNPRHAHEWRVWTRTRIPDDYVLIPGCLDSTTNFVEHPELVADRIERFADIVGPERVIAGTDCGFSTFAGFGAVDPEIAWAKLASLVEGAALASRRLARSSAA</sequence>
<dbReference type="SUPFAM" id="SSF51726">
    <property type="entry name" value="UROD/MetE-like"/>
    <property type="match status" value="1"/>
</dbReference>
<dbReference type="GO" id="GO:0003871">
    <property type="term" value="F:5-methyltetrahydropteroyltriglutamate-homocysteine S-methyltransferase activity"/>
    <property type="evidence" value="ECO:0007669"/>
    <property type="project" value="InterPro"/>
</dbReference>
<keyword evidence="3" id="KW-1185">Reference proteome</keyword>
<dbReference type="Pfam" id="PF01717">
    <property type="entry name" value="Meth_synt_2"/>
    <property type="match status" value="1"/>
</dbReference>
<dbReference type="CDD" id="cd03311">
    <property type="entry name" value="CIMS_C_terminal_like"/>
    <property type="match status" value="1"/>
</dbReference>
<gene>
    <name evidence="2" type="ORF">F0L46_00945</name>
</gene>
<dbReference type="Proteomes" id="UP000323142">
    <property type="component" value="Unassembled WGS sequence"/>
</dbReference>
<feature type="domain" description="Cobalamin-independent methionine synthase MetE C-terminal/archaeal" evidence="1">
    <location>
        <begin position="5"/>
        <end position="82"/>
    </location>
</feature>
<protein>
    <submittedName>
        <fullName evidence="2">Cobalamin-independent methionine synthase II family protein</fullName>
    </submittedName>
</protein>
<evidence type="ECO:0000259" key="1">
    <source>
        <dbReference type="Pfam" id="PF01717"/>
    </source>
</evidence>
<dbReference type="EMBL" id="VUOA01000003">
    <property type="protein sequence ID" value="KAA2244244.1"/>
    <property type="molecule type" value="Genomic_DNA"/>
</dbReference>
<dbReference type="PANTHER" id="PTHR43844:SF2">
    <property type="entry name" value="SYNTHASE, VITAMIN-B12 INDEPENDENT, PUTATIVE (AFU_ORTHOLOGUE AFUA_3G12060)-RELATED"/>
    <property type="match status" value="1"/>
</dbReference>
<evidence type="ECO:0000313" key="3">
    <source>
        <dbReference type="Proteomes" id="UP000323142"/>
    </source>
</evidence>
<accession>A0A5B2VZJ8</accession>
<proteinExistence type="predicted"/>
<dbReference type="InterPro" id="IPR002629">
    <property type="entry name" value="Met_Synth_C/arc"/>
</dbReference>
<evidence type="ECO:0000313" key="2">
    <source>
        <dbReference type="EMBL" id="KAA2244244.1"/>
    </source>
</evidence>
<dbReference type="PANTHER" id="PTHR43844">
    <property type="entry name" value="METHIONINE SYNTHASE"/>
    <property type="match status" value="1"/>
</dbReference>
<dbReference type="OrthoDB" id="244285at2"/>
<dbReference type="GO" id="GO:0008270">
    <property type="term" value="F:zinc ion binding"/>
    <property type="evidence" value="ECO:0007669"/>
    <property type="project" value="InterPro"/>
</dbReference>
<dbReference type="GO" id="GO:0009086">
    <property type="term" value="P:methionine biosynthetic process"/>
    <property type="evidence" value="ECO:0007669"/>
    <property type="project" value="InterPro"/>
</dbReference>
<organism evidence="2 3">
    <name type="scientific">Salinarimonas soli</name>
    <dbReference type="NCBI Taxonomy" id="1638099"/>
    <lineage>
        <taxon>Bacteria</taxon>
        <taxon>Pseudomonadati</taxon>
        <taxon>Pseudomonadota</taxon>
        <taxon>Alphaproteobacteria</taxon>
        <taxon>Hyphomicrobiales</taxon>
        <taxon>Salinarimonadaceae</taxon>
        <taxon>Salinarimonas</taxon>
    </lineage>
</organism>
<reference evidence="2 3" key="1">
    <citation type="submission" date="2019-09" db="EMBL/GenBank/DDBJ databases">
        <title>Salinarimonas rosea gen. nov., sp. nov., a new member of the a-2 subgroup of the Proteobacteria.</title>
        <authorList>
            <person name="Liu J."/>
        </authorList>
    </citation>
    <scope>NUCLEOTIDE SEQUENCE [LARGE SCALE GENOMIC DNA]</scope>
    <source>
        <strain evidence="2 3">BN140002</strain>
    </source>
</reference>
<reference evidence="2 3" key="2">
    <citation type="submission" date="2019-09" db="EMBL/GenBank/DDBJ databases">
        <authorList>
            <person name="Jin C."/>
        </authorList>
    </citation>
    <scope>NUCLEOTIDE SEQUENCE [LARGE SCALE GENOMIC DNA]</scope>
    <source>
        <strain evidence="2 3">BN140002</strain>
    </source>
</reference>